<feature type="transmembrane region" description="Helical" evidence="1">
    <location>
        <begin position="246"/>
        <end position="268"/>
    </location>
</feature>
<evidence type="ECO:0000313" key="3">
    <source>
        <dbReference type="EMBL" id="TQL44426.1"/>
    </source>
</evidence>
<feature type="transmembrane region" description="Helical" evidence="1">
    <location>
        <begin position="320"/>
        <end position="342"/>
    </location>
</feature>
<keyword evidence="1" id="KW-0812">Transmembrane</keyword>
<dbReference type="AlphaFoldDB" id="A0A542Y8K1"/>
<evidence type="ECO:0000313" key="4">
    <source>
        <dbReference type="Proteomes" id="UP000319094"/>
    </source>
</evidence>
<feature type="transmembrane region" description="Helical" evidence="1">
    <location>
        <begin position="136"/>
        <end position="154"/>
    </location>
</feature>
<keyword evidence="1" id="KW-0472">Membrane</keyword>
<evidence type="ECO:0000256" key="1">
    <source>
        <dbReference type="SAM" id="Phobius"/>
    </source>
</evidence>
<name>A0A542Y8K1_9MICO</name>
<sequence length="436" mass="44010">MGGGKAQTGTMNTSAVPAIATGSERTKARPSRVRYVGVDIARLLAVAGMMAAHLVATNAMNPTVSAFEQGAGELATTLTAGIAAPLFAVLGGLSAVFASRRALAAGRTGAAIGGVALRGVILILLGLALGYVVSPIVVVLVYYGVAMILAAPFVAARSWLVGLVALVVGVAGGPLNALLRQSLGVVEEAGSPSYLSLVEQPVETLRGVLVTGAYPAITWVVYLLVGMLVARALISATSRKRLGKAALSLAGVGVAVAVAGTLVSNWALANLATLGASVPEGLDPAQFATFVSGQQFGAPSSPDLWALLIAAPHSGTPLDIARTVGIALAVIGLLVFMFDAAGTRTSRVTEVFRAAGAAPLTIYTLHIVVTGLLYAPLMNNPEAVLAAGMPWWVSGVAAWGVQFAGVIVLGIILSATGKRGPLEALTSGIVRGLTRA</sequence>
<organism evidence="3 4">
    <name type="scientific">Leucobacter komagatae</name>
    <dbReference type="NCBI Taxonomy" id="55969"/>
    <lineage>
        <taxon>Bacteria</taxon>
        <taxon>Bacillati</taxon>
        <taxon>Actinomycetota</taxon>
        <taxon>Actinomycetes</taxon>
        <taxon>Micrococcales</taxon>
        <taxon>Microbacteriaceae</taxon>
        <taxon>Leucobacter</taxon>
    </lineage>
</organism>
<dbReference type="Pfam" id="PF07786">
    <property type="entry name" value="HGSNAT_cat"/>
    <property type="match status" value="1"/>
</dbReference>
<feature type="transmembrane region" description="Helical" evidence="1">
    <location>
        <begin position="213"/>
        <end position="234"/>
    </location>
</feature>
<dbReference type="EMBL" id="VFON01000001">
    <property type="protein sequence ID" value="TQL44426.1"/>
    <property type="molecule type" value="Genomic_DNA"/>
</dbReference>
<feature type="domain" description="Heparan-alpha-glucosaminide N-acetyltransferase catalytic" evidence="2">
    <location>
        <begin position="34"/>
        <end position="247"/>
    </location>
</feature>
<protein>
    <submittedName>
        <fullName evidence="3">Uncharacterized protein DUF1624</fullName>
    </submittedName>
</protein>
<keyword evidence="4" id="KW-1185">Reference proteome</keyword>
<comment type="caution">
    <text evidence="3">The sequence shown here is derived from an EMBL/GenBank/DDBJ whole genome shotgun (WGS) entry which is preliminary data.</text>
</comment>
<feature type="transmembrane region" description="Helical" evidence="1">
    <location>
        <begin position="354"/>
        <end position="377"/>
    </location>
</feature>
<keyword evidence="1" id="KW-1133">Transmembrane helix</keyword>
<dbReference type="OrthoDB" id="4966979at2"/>
<proteinExistence type="predicted"/>
<dbReference type="Proteomes" id="UP000319094">
    <property type="component" value="Unassembled WGS sequence"/>
</dbReference>
<feature type="transmembrane region" description="Helical" evidence="1">
    <location>
        <begin position="110"/>
        <end position="130"/>
    </location>
</feature>
<reference evidence="3 4" key="1">
    <citation type="submission" date="2019-06" db="EMBL/GenBank/DDBJ databases">
        <title>Sequencing the genomes of 1000 actinobacteria strains.</title>
        <authorList>
            <person name="Klenk H.-P."/>
        </authorList>
    </citation>
    <scope>NUCLEOTIDE SEQUENCE [LARGE SCALE GENOMIC DNA]</scope>
    <source>
        <strain evidence="3 4">DSM 8803</strain>
    </source>
</reference>
<accession>A0A542Y8K1</accession>
<evidence type="ECO:0000259" key="2">
    <source>
        <dbReference type="Pfam" id="PF07786"/>
    </source>
</evidence>
<gene>
    <name evidence="3" type="ORF">FB468_2483</name>
</gene>
<feature type="transmembrane region" description="Helical" evidence="1">
    <location>
        <begin position="35"/>
        <end position="56"/>
    </location>
</feature>
<feature type="transmembrane region" description="Helical" evidence="1">
    <location>
        <begin position="159"/>
        <end position="179"/>
    </location>
</feature>
<feature type="transmembrane region" description="Helical" evidence="1">
    <location>
        <begin position="76"/>
        <end position="98"/>
    </location>
</feature>
<feature type="transmembrane region" description="Helical" evidence="1">
    <location>
        <begin position="389"/>
        <end position="413"/>
    </location>
</feature>
<dbReference type="InterPro" id="IPR012429">
    <property type="entry name" value="HGSNAT_cat"/>
</dbReference>